<protein>
    <recommendedName>
        <fullName evidence="2">C-type lectin domain-containing protein</fullName>
    </recommendedName>
</protein>
<comment type="caution">
    <text evidence="3">The sequence shown here is derived from an EMBL/GenBank/DDBJ whole genome shotgun (WGS) entry which is preliminary data.</text>
</comment>
<evidence type="ECO:0000313" key="3">
    <source>
        <dbReference type="EMBL" id="KAK2863335.1"/>
    </source>
</evidence>
<feature type="domain" description="C-type lectin" evidence="2">
    <location>
        <begin position="51"/>
        <end position="143"/>
    </location>
</feature>
<dbReference type="Gene3D" id="3.10.100.10">
    <property type="entry name" value="Mannose-Binding Protein A, subunit A"/>
    <property type="match status" value="1"/>
</dbReference>
<dbReference type="Proteomes" id="UP001187415">
    <property type="component" value="Unassembled WGS sequence"/>
</dbReference>
<evidence type="ECO:0000313" key="4">
    <source>
        <dbReference type="Proteomes" id="UP001187415"/>
    </source>
</evidence>
<dbReference type="AlphaFoldDB" id="A0AA88NQ06"/>
<keyword evidence="1" id="KW-0732">Signal</keyword>
<dbReference type="EMBL" id="JAUPFM010000001">
    <property type="protein sequence ID" value="KAK2863335.1"/>
    <property type="molecule type" value="Genomic_DNA"/>
</dbReference>
<dbReference type="InterPro" id="IPR016186">
    <property type="entry name" value="C-type_lectin-like/link_sf"/>
</dbReference>
<dbReference type="PROSITE" id="PS50041">
    <property type="entry name" value="C_TYPE_LECTIN_2"/>
    <property type="match status" value="1"/>
</dbReference>
<dbReference type="PANTHER" id="PTHR22803">
    <property type="entry name" value="MANNOSE, PHOSPHOLIPASE, LECTIN RECEPTOR RELATED"/>
    <property type="match status" value="1"/>
</dbReference>
<feature type="signal peptide" evidence="1">
    <location>
        <begin position="1"/>
        <end position="21"/>
    </location>
</feature>
<keyword evidence="4" id="KW-1185">Reference proteome</keyword>
<evidence type="ECO:0000259" key="2">
    <source>
        <dbReference type="PROSITE" id="PS50041"/>
    </source>
</evidence>
<dbReference type="InterPro" id="IPR001304">
    <property type="entry name" value="C-type_lectin-like"/>
</dbReference>
<dbReference type="InterPro" id="IPR050111">
    <property type="entry name" value="C-type_lectin/snaclec_domain"/>
</dbReference>
<feature type="chain" id="PRO_5041722613" description="C-type lectin domain-containing protein" evidence="1">
    <location>
        <begin position="22"/>
        <end position="160"/>
    </location>
</feature>
<gene>
    <name evidence="3" type="ORF">Q5P01_002868</name>
</gene>
<reference evidence="3" key="1">
    <citation type="submission" date="2023-07" db="EMBL/GenBank/DDBJ databases">
        <title>Chromosome-level Genome Assembly of Striped Snakehead (Channa striata).</title>
        <authorList>
            <person name="Liu H."/>
        </authorList>
    </citation>
    <scope>NUCLEOTIDE SEQUENCE</scope>
    <source>
        <strain evidence="3">Gz</strain>
        <tissue evidence="3">Muscle</tissue>
    </source>
</reference>
<proteinExistence type="predicted"/>
<dbReference type="SUPFAM" id="SSF56436">
    <property type="entry name" value="C-type lectin-like"/>
    <property type="match status" value="1"/>
</dbReference>
<dbReference type="CDD" id="cd00037">
    <property type="entry name" value="CLECT"/>
    <property type="match status" value="1"/>
</dbReference>
<dbReference type="InterPro" id="IPR016187">
    <property type="entry name" value="CTDL_fold"/>
</dbReference>
<sequence>MKILTVCALGWAMMALTKAAAFPGETAPDDQTESSDLDKRRLFCSSGWTKINGGCFQFFSTPTTWAKAEKHCQSVGGHLASVKSERDYDQMRKLTGNKPTWIGGSDAQEESVWLWRDGETFVYTKWCKGEPNNFKGSQHCLAMNHRVKLQADSKKGDKKL</sequence>
<organism evidence="3 4">
    <name type="scientific">Channa striata</name>
    <name type="common">Snakehead murrel</name>
    <name type="synonym">Ophicephalus striatus</name>
    <dbReference type="NCBI Taxonomy" id="64152"/>
    <lineage>
        <taxon>Eukaryota</taxon>
        <taxon>Metazoa</taxon>
        <taxon>Chordata</taxon>
        <taxon>Craniata</taxon>
        <taxon>Vertebrata</taxon>
        <taxon>Euteleostomi</taxon>
        <taxon>Actinopterygii</taxon>
        <taxon>Neopterygii</taxon>
        <taxon>Teleostei</taxon>
        <taxon>Neoteleostei</taxon>
        <taxon>Acanthomorphata</taxon>
        <taxon>Anabantaria</taxon>
        <taxon>Anabantiformes</taxon>
        <taxon>Channoidei</taxon>
        <taxon>Channidae</taxon>
        <taxon>Channa</taxon>
    </lineage>
</organism>
<accession>A0AA88NQ06</accession>
<evidence type="ECO:0000256" key="1">
    <source>
        <dbReference type="SAM" id="SignalP"/>
    </source>
</evidence>
<dbReference type="SMART" id="SM00034">
    <property type="entry name" value="CLECT"/>
    <property type="match status" value="1"/>
</dbReference>
<name>A0AA88NQ06_CHASR</name>
<dbReference type="Pfam" id="PF00059">
    <property type="entry name" value="Lectin_C"/>
    <property type="match status" value="1"/>
</dbReference>